<dbReference type="EMBL" id="JAVDYC010000001">
    <property type="protein sequence ID" value="MDR7327423.1"/>
    <property type="molecule type" value="Genomic_DNA"/>
</dbReference>
<name>A0AAE3ZWQ4_9ACTN</name>
<dbReference type="RefSeq" id="WP_310424737.1">
    <property type="nucleotide sequence ID" value="NZ_JAVDYC010000001.1"/>
</dbReference>
<dbReference type="Gene3D" id="2.60.20.10">
    <property type="entry name" value="Crystallins"/>
    <property type="match status" value="1"/>
</dbReference>
<dbReference type="Proteomes" id="UP001183629">
    <property type="component" value="Unassembled WGS sequence"/>
</dbReference>
<reference evidence="2 3" key="1">
    <citation type="submission" date="2023-07" db="EMBL/GenBank/DDBJ databases">
        <title>Sequencing the genomes of 1000 actinobacteria strains.</title>
        <authorList>
            <person name="Klenk H.-P."/>
        </authorList>
    </citation>
    <scope>NUCLEOTIDE SEQUENCE [LARGE SCALE GENOMIC DNA]</scope>
    <source>
        <strain evidence="2 3">DSM 44711</strain>
    </source>
</reference>
<sequence length="130" mass="13752">MNKRGLHMAGALGVALVSALALAGPAGAAHKNGVVEAGEFGLYYSPNRGGPVLDLYTDDDNFANDYFPGTSTPANDNTASYWNRDSFIWHVYTNAGYTGSHGCLDPGHIGNASTTFRNRISSAQYLSTSC</sequence>
<evidence type="ECO:0000313" key="2">
    <source>
        <dbReference type="EMBL" id="MDR7327423.1"/>
    </source>
</evidence>
<proteinExistence type="predicted"/>
<dbReference type="Pfam" id="PF03995">
    <property type="entry name" value="Inhibitor_I36"/>
    <property type="match status" value="1"/>
</dbReference>
<keyword evidence="3" id="KW-1185">Reference proteome</keyword>
<evidence type="ECO:0008006" key="4">
    <source>
        <dbReference type="Google" id="ProtNLM"/>
    </source>
</evidence>
<evidence type="ECO:0000313" key="3">
    <source>
        <dbReference type="Proteomes" id="UP001183629"/>
    </source>
</evidence>
<gene>
    <name evidence="2" type="ORF">J2S44_007673</name>
</gene>
<protein>
    <recommendedName>
        <fullName evidence="4">Peptidase inhibitor family I36</fullName>
    </recommendedName>
</protein>
<accession>A0AAE3ZWQ4</accession>
<organism evidence="2 3">
    <name type="scientific">Catenuloplanes niger</name>
    <dbReference type="NCBI Taxonomy" id="587534"/>
    <lineage>
        <taxon>Bacteria</taxon>
        <taxon>Bacillati</taxon>
        <taxon>Actinomycetota</taxon>
        <taxon>Actinomycetes</taxon>
        <taxon>Micromonosporales</taxon>
        <taxon>Micromonosporaceae</taxon>
        <taxon>Catenuloplanes</taxon>
    </lineage>
</organism>
<keyword evidence="1" id="KW-0732">Signal</keyword>
<comment type="caution">
    <text evidence="2">The sequence shown here is derived from an EMBL/GenBank/DDBJ whole genome shotgun (WGS) entry which is preliminary data.</text>
</comment>
<feature type="chain" id="PRO_5042266396" description="Peptidase inhibitor family I36" evidence="1">
    <location>
        <begin position="24"/>
        <end position="130"/>
    </location>
</feature>
<feature type="signal peptide" evidence="1">
    <location>
        <begin position="1"/>
        <end position="23"/>
    </location>
</feature>
<evidence type="ECO:0000256" key="1">
    <source>
        <dbReference type="SAM" id="SignalP"/>
    </source>
</evidence>
<dbReference type="AlphaFoldDB" id="A0AAE3ZWQ4"/>